<feature type="transmembrane region" description="Helical" evidence="7">
    <location>
        <begin position="165"/>
        <end position="183"/>
    </location>
</feature>
<dbReference type="InterPro" id="IPR005829">
    <property type="entry name" value="Sugar_transporter_CS"/>
</dbReference>
<dbReference type="PANTHER" id="PTHR42718">
    <property type="entry name" value="MAJOR FACILITATOR SUPERFAMILY MULTIDRUG TRANSPORTER MFSC"/>
    <property type="match status" value="1"/>
</dbReference>
<comment type="similarity">
    <text evidence="3">Belongs to the major facilitator superfamily. TCR/Tet family.</text>
</comment>
<sequence length="497" mass="50985">MRSVRDKYIVLFAVCLASVVLPLDFSGAAAATPAIARALRGSPTAVTWIVNSFMLAFGSTVMAAGALADVYGRKRIFAIGIASFVATSVAVSFAPSVAWLDAFRVGQGLAAACTLSGGSAALAQEFDGPERARAFSLLGTTFGLGLAFGPSLGGVLLGVLGWRSVFLSGAIVGVVSLAFAIPTMRESRDPNARGVDGPGTATFTAALALFTFALIEAPARGWTSLPVLGLFGAAALALVAFVQIERHAAHPMLDLSLFRYPRFVGVQALPIATACCYVVLLILLPIRFIGIEGHDEVTAGTTMLALSAPMLVVPFAVATCTRWISPGTLSAAGLVLAAGGLVWLGRIAPGAPVATMAKPMLLIGFGTSAPWGLMDGLSVSVVPKERAGMATGIFGTTRIAGESIALAATRAALATMIGARIPHPEMAQSVAAGDLLHAGGDSAIMLFAYGDAFRMLCNGLAVLTLASALVVLVFLSGASLVDEKARRDEIDEHPNLG</sequence>
<feature type="transmembrane region" description="Helical" evidence="7">
    <location>
        <begin position="263"/>
        <end position="286"/>
    </location>
</feature>
<organism evidence="9 10">
    <name type="scientific">Pendulispora rubella</name>
    <dbReference type="NCBI Taxonomy" id="2741070"/>
    <lineage>
        <taxon>Bacteria</taxon>
        <taxon>Pseudomonadati</taxon>
        <taxon>Myxococcota</taxon>
        <taxon>Myxococcia</taxon>
        <taxon>Myxococcales</taxon>
        <taxon>Sorangiineae</taxon>
        <taxon>Pendulisporaceae</taxon>
        <taxon>Pendulispora</taxon>
    </lineage>
</organism>
<feature type="transmembrane region" description="Helical" evidence="7">
    <location>
        <begin position="329"/>
        <end position="348"/>
    </location>
</feature>
<dbReference type="Gene3D" id="1.20.1250.20">
    <property type="entry name" value="MFS general substrate transporter like domains"/>
    <property type="match status" value="1"/>
</dbReference>
<feature type="transmembrane region" description="Helical" evidence="7">
    <location>
        <begin position="360"/>
        <end position="382"/>
    </location>
</feature>
<keyword evidence="10" id="KW-1185">Reference proteome</keyword>
<keyword evidence="6 7" id="KW-0472">Membrane</keyword>
<dbReference type="PROSITE" id="PS00216">
    <property type="entry name" value="SUGAR_TRANSPORT_1"/>
    <property type="match status" value="1"/>
</dbReference>
<accession>A0ABZ2LAY7</accession>
<evidence type="ECO:0000256" key="2">
    <source>
        <dbReference type="ARBA" id="ARBA00004141"/>
    </source>
</evidence>
<feature type="transmembrane region" description="Helical" evidence="7">
    <location>
        <begin position="195"/>
        <end position="215"/>
    </location>
</feature>
<feature type="transmembrane region" description="Helical" evidence="7">
    <location>
        <begin position="298"/>
        <end position="317"/>
    </location>
</feature>
<dbReference type="CDD" id="cd17321">
    <property type="entry name" value="MFS_MMR_MDR_like"/>
    <property type="match status" value="1"/>
</dbReference>
<dbReference type="PRINTS" id="PR01035">
    <property type="entry name" value="TCRTETA"/>
</dbReference>
<dbReference type="Proteomes" id="UP001374803">
    <property type="component" value="Chromosome"/>
</dbReference>
<feature type="transmembrane region" description="Helical" evidence="7">
    <location>
        <begin position="77"/>
        <end position="99"/>
    </location>
</feature>
<dbReference type="PANTHER" id="PTHR42718:SF49">
    <property type="entry name" value="EXPORT PROTEIN"/>
    <property type="match status" value="1"/>
</dbReference>
<dbReference type="InterPro" id="IPR036259">
    <property type="entry name" value="MFS_trans_sf"/>
</dbReference>
<gene>
    <name evidence="9" type="ORF">LVJ94_03755</name>
</gene>
<dbReference type="InterPro" id="IPR011701">
    <property type="entry name" value="MFS"/>
</dbReference>
<dbReference type="InterPro" id="IPR020846">
    <property type="entry name" value="MFS_dom"/>
</dbReference>
<evidence type="ECO:0000256" key="5">
    <source>
        <dbReference type="ARBA" id="ARBA00022989"/>
    </source>
</evidence>
<evidence type="ECO:0000256" key="4">
    <source>
        <dbReference type="ARBA" id="ARBA00022692"/>
    </source>
</evidence>
<dbReference type="EMBL" id="CP089983">
    <property type="protein sequence ID" value="WXB06360.1"/>
    <property type="molecule type" value="Genomic_DNA"/>
</dbReference>
<keyword evidence="4 7" id="KW-0812">Transmembrane</keyword>
<evidence type="ECO:0000313" key="10">
    <source>
        <dbReference type="Proteomes" id="UP001374803"/>
    </source>
</evidence>
<keyword evidence="5 7" id="KW-1133">Transmembrane helix</keyword>
<evidence type="ECO:0000259" key="8">
    <source>
        <dbReference type="PROSITE" id="PS50850"/>
    </source>
</evidence>
<feature type="transmembrane region" description="Helical" evidence="7">
    <location>
        <begin position="221"/>
        <end position="242"/>
    </location>
</feature>
<comment type="subcellular location">
    <subcellularLocation>
        <location evidence="2">Membrane</location>
        <topology evidence="2">Multi-pass membrane protein</topology>
    </subcellularLocation>
</comment>
<feature type="domain" description="Major facilitator superfamily (MFS) profile" evidence="8">
    <location>
        <begin position="10"/>
        <end position="485"/>
    </location>
</feature>
<name>A0ABZ2LAY7_9BACT</name>
<evidence type="ECO:0000256" key="6">
    <source>
        <dbReference type="ARBA" id="ARBA00023136"/>
    </source>
</evidence>
<feature type="transmembrane region" description="Helical" evidence="7">
    <location>
        <begin position="48"/>
        <end position="70"/>
    </location>
</feature>
<comment type="function">
    <text evidence="1">Resistance to tetracycline by an active tetracycline efflux. This is an energy-dependent process that decreases the accumulation of the antibiotic in whole cells. This protein functions as a metal-tetracycline/H(+) antiporter.</text>
</comment>
<dbReference type="RefSeq" id="WP_394836006.1">
    <property type="nucleotide sequence ID" value="NZ_CP089929.1"/>
</dbReference>
<evidence type="ECO:0000313" key="9">
    <source>
        <dbReference type="EMBL" id="WXB06360.1"/>
    </source>
</evidence>
<dbReference type="Pfam" id="PF07690">
    <property type="entry name" value="MFS_1"/>
    <property type="match status" value="1"/>
</dbReference>
<proteinExistence type="inferred from homology"/>
<dbReference type="PROSITE" id="PS50850">
    <property type="entry name" value="MFS"/>
    <property type="match status" value="1"/>
</dbReference>
<dbReference type="SUPFAM" id="SSF103473">
    <property type="entry name" value="MFS general substrate transporter"/>
    <property type="match status" value="1"/>
</dbReference>
<protein>
    <submittedName>
        <fullName evidence="9">MFS transporter</fullName>
    </submittedName>
</protein>
<evidence type="ECO:0000256" key="3">
    <source>
        <dbReference type="ARBA" id="ARBA00007520"/>
    </source>
</evidence>
<dbReference type="InterPro" id="IPR001958">
    <property type="entry name" value="Tet-R_TetA/multi-R_MdtG-like"/>
</dbReference>
<feature type="transmembrane region" description="Helical" evidence="7">
    <location>
        <begin position="455"/>
        <end position="475"/>
    </location>
</feature>
<evidence type="ECO:0000256" key="7">
    <source>
        <dbReference type="SAM" id="Phobius"/>
    </source>
</evidence>
<evidence type="ECO:0000256" key="1">
    <source>
        <dbReference type="ARBA" id="ARBA00003279"/>
    </source>
</evidence>
<reference evidence="9" key="1">
    <citation type="submission" date="2021-12" db="EMBL/GenBank/DDBJ databases">
        <title>Discovery of the Pendulisporaceae a myxobacterial family with distinct sporulation behavior and unique specialized metabolism.</title>
        <authorList>
            <person name="Garcia R."/>
            <person name="Popoff A."/>
            <person name="Bader C.D."/>
            <person name="Loehr J."/>
            <person name="Walesch S."/>
            <person name="Walt C."/>
            <person name="Boldt J."/>
            <person name="Bunk B."/>
            <person name="Haeckl F.J.F.P.J."/>
            <person name="Gunesch A.P."/>
            <person name="Birkelbach J."/>
            <person name="Nuebel U."/>
            <person name="Pietschmann T."/>
            <person name="Bach T."/>
            <person name="Mueller R."/>
        </authorList>
    </citation>
    <scope>NUCLEOTIDE SEQUENCE</scope>
    <source>
        <strain evidence="9">MSr11367</strain>
    </source>
</reference>
<feature type="transmembrane region" description="Helical" evidence="7">
    <location>
        <begin position="135"/>
        <end position="159"/>
    </location>
</feature>